<dbReference type="EMBL" id="SHDO01000034">
    <property type="protein sequence ID" value="MBX6982750.1"/>
    <property type="molecule type" value="Genomic_DNA"/>
</dbReference>
<comment type="caution">
    <text evidence="2">The sequence shown here is derived from an EMBL/GenBank/DDBJ whole genome shotgun (WGS) entry which is preliminary data.</text>
</comment>
<keyword evidence="1" id="KW-0812">Transmembrane</keyword>
<sequence>MPDKNFDIWAQILRWVQINLPFLSGVTLATFIAFVRERREGNTTRQSFAEAVLCGAITVGAIRALEWGLLYMGFSDGWSSLAEFCGAMVGFLGTKKLSRIIDDVFLFIKNKFGVNR</sequence>
<feature type="transmembrane region" description="Helical" evidence="1">
    <location>
        <begin position="47"/>
        <end position="65"/>
    </location>
</feature>
<organism evidence="2 3">
    <name type="scientific">Providencia rettgeri</name>
    <dbReference type="NCBI Taxonomy" id="587"/>
    <lineage>
        <taxon>Bacteria</taxon>
        <taxon>Pseudomonadati</taxon>
        <taxon>Pseudomonadota</taxon>
        <taxon>Gammaproteobacteria</taxon>
        <taxon>Enterobacterales</taxon>
        <taxon>Morganellaceae</taxon>
        <taxon>Providencia</taxon>
    </lineage>
</organism>
<dbReference type="AlphaFoldDB" id="A0AAP2K4J7"/>
<name>A0AAP2K4J7_PRORE</name>
<dbReference type="Proteomes" id="UP000824410">
    <property type="component" value="Unassembled WGS sequence"/>
</dbReference>
<dbReference type="InterPro" id="IPR006481">
    <property type="entry name" value="Phage_lambda_GpS_holin"/>
</dbReference>
<feature type="transmembrane region" description="Helical" evidence="1">
    <location>
        <begin position="12"/>
        <end position="35"/>
    </location>
</feature>
<evidence type="ECO:0000313" key="3">
    <source>
        <dbReference type="Proteomes" id="UP000824410"/>
    </source>
</evidence>
<gene>
    <name evidence="2" type="ORF">EX242_21150</name>
</gene>
<evidence type="ECO:0000313" key="2">
    <source>
        <dbReference type="EMBL" id="MBX6982750.1"/>
    </source>
</evidence>
<dbReference type="Pfam" id="PF05106">
    <property type="entry name" value="Phage_holin_3_1"/>
    <property type="match status" value="1"/>
</dbReference>
<accession>A0AAP2K4J7</accession>
<reference evidence="2" key="1">
    <citation type="submission" date="2019-02" db="EMBL/GenBank/DDBJ databases">
        <title>Genomic characterization of isolates from hospital effluents in KZN, South Africa.</title>
        <authorList>
            <person name="Ntshobeni N."/>
            <person name="Allam M."/>
            <person name="Ismail A."/>
            <person name="Amoako D."/>
            <person name="Essack S."/>
            <person name="Chenia H."/>
        </authorList>
    </citation>
    <scope>NUCLEOTIDE SEQUENCE</scope>
    <source>
        <strain evidence="2">AFE97_S1</strain>
    </source>
</reference>
<keyword evidence="1" id="KW-1133">Transmembrane helix</keyword>
<dbReference type="NCBIfam" id="TIGR01594">
    <property type="entry name" value="holin_lambda"/>
    <property type="match status" value="1"/>
</dbReference>
<protein>
    <submittedName>
        <fullName evidence="2">Phage holin, lambda family</fullName>
    </submittedName>
</protein>
<keyword evidence="1" id="KW-0472">Membrane</keyword>
<evidence type="ECO:0000256" key="1">
    <source>
        <dbReference type="SAM" id="Phobius"/>
    </source>
</evidence>
<proteinExistence type="predicted"/>